<dbReference type="InterPro" id="IPR051104">
    <property type="entry name" value="FAD_monoxygenase"/>
</dbReference>
<dbReference type="GO" id="GO:0044550">
    <property type="term" value="P:secondary metabolite biosynthetic process"/>
    <property type="evidence" value="ECO:0007669"/>
    <property type="project" value="TreeGrafter"/>
</dbReference>
<dbReference type="EMBL" id="JARJCN010000062">
    <property type="protein sequence ID" value="KAJ7079139.1"/>
    <property type="molecule type" value="Genomic_DNA"/>
</dbReference>
<evidence type="ECO:0000256" key="2">
    <source>
        <dbReference type="ARBA" id="ARBA00022827"/>
    </source>
</evidence>
<protein>
    <recommendedName>
        <fullName evidence="6">FAD-binding domain-containing protein</fullName>
    </recommendedName>
</protein>
<dbReference type="GO" id="GO:0004497">
    <property type="term" value="F:monooxygenase activity"/>
    <property type="evidence" value="ECO:0007669"/>
    <property type="project" value="InterPro"/>
</dbReference>
<dbReference type="Gene3D" id="3.50.50.60">
    <property type="entry name" value="FAD/NAD(P)-binding domain"/>
    <property type="match status" value="1"/>
</dbReference>
<dbReference type="AlphaFoldDB" id="A0AAD6TUZ1"/>
<dbReference type="PANTHER" id="PTHR46720:SF3">
    <property type="entry name" value="FAD-BINDING DOMAIN-CONTAINING PROTEIN-RELATED"/>
    <property type="match status" value="1"/>
</dbReference>
<accession>A0AAD6TUZ1</accession>
<name>A0AAD6TUZ1_9AGAR</name>
<organism evidence="4 5">
    <name type="scientific">Mycena belliarum</name>
    <dbReference type="NCBI Taxonomy" id="1033014"/>
    <lineage>
        <taxon>Eukaryota</taxon>
        <taxon>Fungi</taxon>
        <taxon>Dikarya</taxon>
        <taxon>Basidiomycota</taxon>
        <taxon>Agaricomycotina</taxon>
        <taxon>Agaricomycetes</taxon>
        <taxon>Agaricomycetidae</taxon>
        <taxon>Agaricales</taxon>
        <taxon>Marasmiineae</taxon>
        <taxon>Mycenaceae</taxon>
        <taxon>Mycena</taxon>
    </lineage>
</organism>
<keyword evidence="1" id="KW-0285">Flavoprotein</keyword>
<dbReference type="Proteomes" id="UP001222325">
    <property type="component" value="Unassembled WGS sequence"/>
</dbReference>
<dbReference type="InterPro" id="IPR036188">
    <property type="entry name" value="FAD/NAD-bd_sf"/>
</dbReference>
<dbReference type="InterPro" id="IPR006905">
    <property type="entry name" value="Flavin_halogenase"/>
</dbReference>
<evidence type="ECO:0000313" key="4">
    <source>
        <dbReference type="EMBL" id="KAJ7079139.1"/>
    </source>
</evidence>
<keyword evidence="2" id="KW-0274">FAD</keyword>
<proteinExistence type="predicted"/>
<evidence type="ECO:0000256" key="3">
    <source>
        <dbReference type="ARBA" id="ARBA00023002"/>
    </source>
</evidence>
<reference evidence="4" key="1">
    <citation type="submission" date="2023-03" db="EMBL/GenBank/DDBJ databases">
        <title>Massive genome expansion in bonnet fungi (Mycena s.s.) driven by repeated elements and novel gene families across ecological guilds.</title>
        <authorList>
            <consortium name="Lawrence Berkeley National Laboratory"/>
            <person name="Harder C.B."/>
            <person name="Miyauchi S."/>
            <person name="Viragh M."/>
            <person name="Kuo A."/>
            <person name="Thoen E."/>
            <person name="Andreopoulos B."/>
            <person name="Lu D."/>
            <person name="Skrede I."/>
            <person name="Drula E."/>
            <person name="Henrissat B."/>
            <person name="Morin E."/>
            <person name="Kohler A."/>
            <person name="Barry K."/>
            <person name="LaButti K."/>
            <person name="Morin E."/>
            <person name="Salamov A."/>
            <person name="Lipzen A."/>
            <person name="Mereny Z."/>
            <person name="Hegedus B."/>
            <person name="Baldrian P."/>
            <person name="Stursova M."/>
            <person name="Weitz H."/>
            <person name="Taylor A."/>
            <person name="Grigoriev I.V."/>
            <person name="Nagy L.G."/>
            <person name="Martin F."/>
            <person name="Kauserud H."/>
        </authorList>
    </citation>
    <scope>NUCLEOTIDE SEQUENCE</scope>
    <source>
        <strain evidence="4">CBHHK173m</strain>
    </source>
</reference>
<evidence type="ECO:0000313" key="5">
    <source>
        <dbReference type="Proteomes" id="UP001222325"/>
    </source>
</evidence>
<dbReference type="SUPFAM" id="SSF51905">
    <property type="entry name" value="FAD/NAD(P)-binding domain"/>
    <property type="match status" value="1"/>
</dbReference>
<sequence>MSAPRIRVAISGGGIGGLCLAVALSRHAHIQVDVYEGAGRFKEIGAGVMIWARTWRIFELLGLDQHFAKATDTPPDPAVGFEWRRSDRPDGFKWNFITMPCKYRYYAR</sequence>
<evidence type="ECO:0000256" key="1">
    <source>
        <dbReference type="ARBA" id="ARBA00022630"/>
    </source>
</evidence>
<keyword evidence="5" id="KW-1185">Reference proteome</keyword>
<dbReference type="PANTHER" id="PTHR46720">
    <property type="entry name" value="HYDROXYLASE, PUTATIVE (AFU_ORTHOLOGUE AFUA_3G01460)-RELATED"/>
    <property type="match status" value="1"/>
</dbReference>
<dbReference type="Pfam" id="PF04820">
    <property type="entry name" value="Trp_halogenase"/>
    <property type="match status" value="1"/>
</dbReference>
<keyword evidence="3" id="KW-0560">Oxidoreductase</keyword>
<evidence type="ECO:0008006" key="6">
    <source>
        <dbReference type="Google" id="ProtNLM"/>
    </source>
</evidence>
<gene>
    <name evidence="4" type="ORF">B0H15DRAFT_859263</name>
</gene>
<comment type="caution">
    <text evidence="4">The sequence shown here is derived from an EMBL/GenBank/DDBJ whole genome shotgun (WGS) entry which is preliminary data.</text>
</comment>